<dbReference type="PROSITE" id="PS51384">
    <property type="entry name" value="FAD_FR"/>
    <property type="match status" value="1"/>
</dbReference>
<dbReference type="Gene3D" id="3.20.180.10">
    <property type="entry name" value="PNP-oxidase-like"/>
    <property type="match status" value="1"/>
</dbReference>
<dbReference type="Pfam" id="PF04954">
    <property type="entry name" value="SIP"/>
    <property type="match status" value="1"/>
</dbReference>
<dbReference type="EMBL" id="BAABRN010000081">
    <property type="protein sequence ID" value="GAA5504031.1"/>
    <property type="molecule type" value="Genomic_DNA"/>
</dbReference>
<feature type="domain" description="FAD-binding FR-type" evidence="1">
    <location>
        <begin position="99"/>
        <end position="197"/>
    </location>
</feature>
<organism evidence="2 3">
    <name type="scientific">Deinococcus xinjiangensis</name>
    <dbReference type="NCBI Taxonomy" id="457454"/>
    <lineage>
        <taxon>Bacteria</taxon>
        <taxon>Thermotogati</taxon>
        <taxon>Deinococcota</taxon>
        <taxon>Deinococci</taxon>
        <taxon>Deinococcales</taxon>
        <taxon>Deinococcaceae</taxon>
        <taxon>Deinococcus</taxon>
    </lineage>
</organism>
<dbReference type="InterPro" id="IPR037119">
    <property type="entry name" value="Haem_oxidase_HugZ-like_sf"/>
</dbReference>
<evidence type="ECO:0000259" key="1">
    <source>
        <dbReference type="PROSITE" id="PS51384"/>
    </source>
</evidence>
<evidence type="ECO:0000313" key="3">
    <source>
        <dbReference type="Proteomes" id="UP001458946"/>
    </source>
</evidence>
<evidence type="ECO:0000313" key="2">
    <source>
        <dbReference type="EMBL" id="GAA5504031.1"/>
    </source>
</evidence>
<dbReference type="Pfam" id="PF10615">
    <property type="entry name" value="DUF2470"/>
    <property type="match status" value="1"/>
</dbReference>
<gene>
    <name evidence="2" type="ORF">Dxin01_03799</name>
</gene>
<dbReference type="InterPro" id="IPR017927">
    <property type="entry name" value="FAD-bd_FR_type"/>
</dbReference>
<protein>
    <recommendedName>
        <fullName evidence="1">FAD-binding FR-type domain-containing protein</fullName>
    </recommendedName>
</protein>
<comment type="caution">
    <text evidence="2">The sequence shown here is derived from an EMBL/GenBank/DDBJ whole genome shotgun (WGS) entry which is preliminary data.</text>
</comment>
<dbReference type="Gene3D" id="2.40.30.10">
    <property type="entry name" value="Translation factors"/>
    <property type="match status" value="1"/>
</dbReference>
<dbReference type="CDD" id="cd06193">
    <property type="entry name" value="siderophore_interacting"/>
    <property type="match status" value="1"/>
</dbReference>
<dbReference type="PANTHER" id="PTHR30157:SF0">
    <property type="entry name" value="NADPH-DEPENDENT FERRIC-CHELATE REDUCTASE"/>
    <property type="match status" value="1"/>
</dbReference>
<dbReference type="PANTHER" id="PTHR30157">
    <property type="entry name" value="FERRIC REDUCTASE, NADPH-DEPENDENT"/>
    <property type="match status" value="1"/>
</dbReference>
<dbReference type="InterPro" id="IPR007037">
    <property type="entry name" value="SIP_rossman_dom"/>
</dbReference>
<dbReference type="InterPro" id="IPR017938">
    <property type="entry name" value="Riboflavin_synthase-like_b-brl"/>
</dbReference>
<dbReference type="InterPro" id="IPR039374">
    <property type="entry name" value="SIP_fam"/>
</dbReference>
<dbReference type="InterPro" id="IPR019595">
    <property type="entry name" value="DUF2470"/>
</dbReference>
<proteinExistence type="predicted"/>
<reference evidence="2 3" key="1">
    <citation type="submission" date="2024-02" db="EMBL/GenBank/DDBJ databases">
        <title>Deinococcus xinjiangensis NBRC 107630.</title>
        <authorList>
            <person name="Ichikawa N."/>
            <person name="Katano-Makiyama Y."/>
            <person name="Hidaka K."/>
        </authorList>
    </citation>
    <scope>NUCLEOTIDE SEQUENCE [LARGE SCALE GENOMIC DNA]</scope>
    <source>
        <strain evidence="2 3">NBRC 107630</strain>
    </source>
</reference>
<dbReference type="InterPro" id="IPR039261">
    <property type="entry name" value="FNR_nucleotide-bd"/>
</dbReference>
<dbReference type="Gene3D" id="3.40.50.80">
    <property type="entry name" value="Nucleotide-binding domain of ferredoxin-NADP reductase (FNR) module"/>
    <property type="match status" value="1"/>
</dbReference>
<dbReference type="Proteomes" id="UP001458946">
    <property type="component" value="Unassembled WGS sequence"/>
</dbReference>
<dbReference type="SUPFAM" id="SSF63380">
    <property type="entry name" value="Riboflavin synthase domain-like"/>
    <property type="match status" value="1"/>
</dbReference>
<accession>A0ABP9VFM6</accession>
<keyword evidence="3" id="KW-1185">Reference proteome</keyword>
<name>A0ABP9VFM6_9DEIO</name>
<dbReference type="InterPro" id="IPR013113">
    <property type="entry name" value="SIP_FAD-bd"/>
</dbReference>
<sequence length="318" mass="35274">MTTMTRTPIDRHDAQEIIEHVNEGHVPELILCARAFTSISVPTHTQMTDVFTDGFQLDVTDADGTTRHFVPYSVPESPHVAIRATVDAAMKKLGIKPDARVAHWNVLDNRVITPHFRRLVLDLQEDTREDWKPGYACRFDVPGQEHGRPYTLRRLNGQQTEVDVYCHDHTLGSQWAEGLQAGDTVTARGGRHEGMPDFSKGAALLLGDETALPTIAALLEGWAHEHPVHVLLEVRDPADQRYLDDVTVPAHCAVTWLTTGVESGASIRHEFSGLAQAPAAVWGALEVESAKTTRKALQAAYPEADVRITGYWRVNEMN</sequence>
<dbReference type="Pfam" id="PF08021">
    <property type="entry name" value="FAD_binding_9"/>
    <property type="match status" value="1"/>
</dbReference>